<evidence type="ECO:0000313" key="2">
    <source>
        <dbReference type="EMBL" id="ELZ97180.1"/>
    </source>
</evidence>
<reference evidence="2 4" key="1">
    <citation type="journal article" date="2014" name="PLoS Genet.">
        <title>Phylogenetically driven sequencing of extremely halophilic archaea reveals strategies for static and dynamic osmo-response.</title>
        <authorList>
            <person name="Becker E.A."/>
            <person name="Seitzer P.M."/>
            <person name="Tritt A."/>
            <person name="Larsen D."/>
            <person name="Krusor M."/>
            <person name="Yao A.I."/>
            <person name="Wu D."/>
            <person name="Madern D."/>
            <person name="Eisen J.A."/>
            <person name="Darling A.E."/>
            <person name="Facciotti M.T."/>
        </authorList>
    </citation>
    <scope>NUCLEOTIDE SEQUENCE [LARGE SCALE GENOMIC DNA]</scope>
    <source>
        <strain evidence="2">ATCC 33500</strain>
        <strain evidence="4">ATCC 33500 / DSM 1411 / JCM 8866 / NBRC 14739 / NCIMB 2177 / R-4</strain>
    </source>
</reference>
<reference evidence="1 5" key="2">
    <citation type="submission" date="2014-04" db="EMBL/GenBank/DDBJ databases">
        <title>Transcriptional profiles of Haloferax mediterranei on the basis of nitrogen availability.</title>
        <authorList>
            <person name="Bautista V."/>
        </authorList>
    </citation>
    <scope>NUCLEOTIDE SEQUENCE [LARGE SCALE GENOMIC DNA]</scope>
    <source>
        <strain evidence="1">ATCC 33500</strain>
        <strain evidence="5">ATCC 33500 / DSM 1411 / JCM 8866 / NBRC 14739 / NCIMB 2177 / R-4</strain>
        <plasmid evidence="1">HMPLAS1</plasmid>
        <plasmid evidence="5">Plasmid HMPLAS1</plasmid>
    </source>
</reference>
<dbReference type="EMBL" id="AOLO01000015">
    <property type="protein sequence ID" value="ELZ97180.1"/>
    <property type="molecule type" value="Genomic_DNA"/>
</dbReference>
<reference evidence="3 6" key="3">
    <citation type="submission" date="2019-04" db="EMBL/GenBank/DDBJ databases">
        <title>Methylomes of two halophilic Archaea, Haloarcula marismortui and Haloferax mediterranei.</title>
        <authorList>
            <person name="DasSarma S."/>
            <person name="DasSarma P."/>
            <person name="DasSarma S."/>
            <person name="Fomenkov A."/>
            <person name="Vincze T."/>
            <person name="Anton B.P."/>
            <person name="Roberts R.J."/>
        </authorList>
    </citation>
    <scope>NUCLEOTIDE SEQUENCE [LARGE SCALE GENOMIC DNA]</scope>
    <source>
        <strain evidence="3">ATCC 33500</strain>
        <strain evidence="6">ATCC 33500 / DSM 1411 / JCM 8866 / NBRC 14739 / NCIMB 2177 / R-4</strain>
        <plasmid evidence="3 6">pHME505</plasmid>
    </source>
</reference>
<evidence type="ECO:0000313" key="1">
    <source>
        <dbReference type="EMBL" id="AHZ24437.1"/>
    </source>
</evidence>
<dbReference type="Proteomes" id="UP000027075">
    <property type="component" value="Plasmid HMPLAS1"/>
</dbReference>
<dbReference type="EMBL" id="CP007554">
    <property type="protein sequence ID" value="AHZ24437.1"/>
    <property type="molecule type" value="Genomic_DNA"/>
</dbReference>
<evidence type="ECO:0000313" key="4">
    <source>
        <dbReference type="Proteomes" id="UP000011603"/>
    </source>
</evidence>
<evidence type="ECO:0000313" key="6">
    <source>
        <dbReference type="Proteomes" id="UP000299011"/>
    </source>
</evidence>
<sequence>MPEKGTETRRSFVKKSLATAGIAGGILTSVEPVAAAEHTVTIEGNGTYELDFSHSPGVYGELNGGQVEETFDGLITEIRMFGDLTVDADSTDEGGNARITVEGDGDYGFTIANEHGADIHKESNCESSDSISGQDVTGSLNGYDNLDKYDTTAAISYATTWENPDAKVEIYYNI</sequence>
<name>M0IKA9_HALMT</name>
<dbReference type="PROSITE" id="PS51318">
    <property type="entry name" value="TAT"/>
    <property type="match status" value="1"/>
</dbReference>
<dbReference type="AlphaFoldDB" id="M0IKA9"/>
<accession>M0IKA9</accession>
<dbReference type="NCBIfam" id="TIGR01409">
    <property type="entry name" value="TAT_signal_seq"/>
    <property type="match status" value="1"/>
</dbReference>
<protein>
    <submittedName>
        <fullName evidence="3">Twin-arginine translocation signal domain-containing protein</fullName>
    </submittedName>
</protein>
<geneLocation type="plasmid" evidence="3 6">
    <name>pHME505</name>
</geneLocation>
<dbReference type="InterPro" id="IPR019546">
    <property type="entry name" value="TAT_signal_bac_arc"/>
</dbReference>
<dbReference type="RefSeq" id="WP_004060734.1">
    <property type="nucleotide sequence ID" value="NZ_AOLO01000015.1"/>
</dbReference>
<evidence type="ECO:0000313" key="5">
    <source>
        <dbReference type="Proteomes" id="UP000027075"/>
    </source>
</evidence>
<gene>
    <name evidence="1" type="ORF">BM92_16100</name>
    <name evidence="2" type="ORF">C439_17698</name>
    <name evidence="3" type="ORF">E6P09_16015</name>
</gene>
<dbReference type="Proteomes" id="UP000299011">
    <property type="component" value="Plasmid pHME505"/>
</dbReference>
<keyword evidence="4" id="KW-1185">Reference proteome</keyword>
<evidence type="ECO:0000313" key="3">
    <source>
        <dbReference type="EMBL" id="QCQ76834.1"/>
    </source>
</evidence>
<dbReference type="Proteomes" id="UP000011603">
    <property type="component" value="Unassembled WGS sequence"/>
</dbReference>
<dbReference type="PATRIC" id="fig|523841.21.peg.3555"/>
<dbReference type="InterPro" id="IPR006311">
    <property type="entry name" value="TAT_signal"/>
</dbReference>
<proteinExistence type="predicted"/>
<organism evidence="2 4">
    <name type="scientific">Haloferax mediterranei (strain ATCC 33500 / DSM 1411 / JCM 8866 / NBRC 14739 / NCIMB 2177 / R-4)</name>
    <name type="common">Halobacterium mediterranei</name>
    <dbReference type="NCBI Taxonomy" id="523841"/>
    <lineage>
        <taxon>Archaea</taxon>
        <taxon>Methanobacteriati</taxon>
        <taxon>Methanobacteriota</taxon>
        <taxon>Stenosarchaea group</taxon>
        <taxon>Halobacteria</taxon>
        <taxon>Halobacteriales</taxon>
        <taxon>Haloferacaceae</taxon>
        <taxon>Haloferax</taxon>
    </lineage>
</organism>
<dbReference type="EMBL" id="CP039140">
    <property type="protein sequence ID" value="QCQ76834.1"/>
    <property type="molecule type" value="Genomic_DNA"/>
</dbReference>
<keyword evidence="1" id="KW-0614">Plasmid</keyword>
<geneLocation type="plasmid" evidence="1 5">
    <name>HMPLAS1</name>
</geneLocation>